<name>A0ABQ9FB73_TEGGR</name>
<dbReference type="InterPro" id="IPR013761">
    <property type="entry name" value="SAM/pointed_sf"/>
</dbReference>
<dbReference type="PROSITE" id="PS50088">
    <property type="entry name" value="ANK_REPEAT"/>
    <property type="match status" value="4"/>
</dbReference>
<feature type="region of interest" description="Disordered" evidence="4">
    <location>
        <begin position="1"/>
        <end position="22"/>
    </location>
</feature>
<dbReference type="InterPro" id="IPR051569">
    <property type="entry name" value="SHANK"/>
</dbReference>
<feature type="region of interest" description="Disordered" evidence="4">
    <location>
        <begin position="578"/>
        <end position="642"/>
    </location>
</feature>
<comment type="subcellular location">
    <subcellularLocation>
        <location evidence="2">Postsynaptic density</location>
    </subcellularLocation>
</comment>
<evidence type="ECO:0000256" key="4">
    <source>
        <dbReference type="SAM" id="MobiDB-lite"/>
    </source>
</evidence>
<reference evidence="7 8" key="1">
    <citation type="submission" date="2022-12" db="EMBL/GenBank/DDBJ databases">
        <title>Chromosome-level genome of Tegillarca granosa.</title>
        <authorList>
            <person name="Kim J."/>
        </authorList>
    </citation>
    <scope>NUCLEOTIDE SEQUENCE [LARGE SCALE GENOMIC DNA]</scope>
    <source>
        <strain evidence="7">Teg-2019</strain>
        <tissue evidence="7">Adductor muscle</tissue>
    </source>
</reference>
<feature type="region of interest" description="Disordered" evidence="4">
    <location>
        <begin position="1094"/>
        <end position="1133"/>
    </location>
</feature>
<dbReference type="InterPro" id="IPR036028">
    <property type="entry name" value="SH3-like_dom_sf"/>
</dbReference>
<feature type="compositionally biased region" description="Low complexity" evidence="4">
    <location>
        <begin position="1744"/>
        <end position="1764"/>
    </location>
</feature>
<feature type="repeat" description="ANK" evidence="3">
    <location>
        <begin position="247"/>
        <end position="279"/>
    </location>
</feature>
<dbReference type="PANTHER" id="PTHR24135">
    <property type="entry name" value="SH3 AND MULTIPLE ANKYRIN REPEAT DOMAINS PROTEIN"/>
    <property type="match status" value="1"/>
</dbReference>
<protein>
    <recommendedName>
        <fullName evidence="9">SH3 and multiple ankyrin repeat domains protein 3</fullName>
    </recommendedName>
</protein>
<dbReference type="EMBL" id="JARBDR010000337">
    <property type="protein sequence ID" value="KAJ8314594.1"/>
    <property type="molecule type" value="Genomic_DNA"/>
</dbReference>
<evidence type="ECO:0008006" key="9">
    <source>
        <dbReference type="Google" id="ProtNLM"/>
    </source>
</evidence>
<feature type="region of interest" description="Disordered" evidence="4">
    <location>
        <begin position="1454"/>
        <end position="1604"/>
    </location>
</feature>
<proteinExistence type="predicted"/>
<comment type="caution">
    <text evidence="7">The sequence shown here is derived from an EMBL/GenBank/DDBJ whole genome shotgun (WGS) entry which is preliminary data.</text>
</comment>
<feature type="compositionally biased region" description="Polar residues" evidence="4">
    <location>
        <begin position="1485"/>
        <end position="1517"/>
    </location>
</feature>
<dbReference type="SUPFAM" id="SSF48403">
    <property type="entry name" value="Ankyrin repeat"/>
    <property type="match status" value="1"/>
</dbReference>
<dbReference type="PROSITE" id="PS50106">
    <property type="entry name" value="PDZ"/>
    <property type="match status" value="1"/>
</dbReference>
<keyword evidence="1" id="KW-0770">Synapse</keyword>
<feature type="compositionally biased region" description="Polar residues" evidence="4">
    <location>
        <begin position="1782"/>
        <end position="1802"/>
    </location>
</feature>
<feature type="compositionally biased region" description="Low complexity" evidence="4">
    <location>
        <begin position="1848"/>
        <end position="1875"/>
    </location>
</feature>
<feature type="compositionally biased region" description="Low complexity" evidence="4">
    <location>
        <begin position="1888"/>
        <end position="1909"/>
    </location>
</feature>
<dbReference type="InterPro" id="IPR036034">
    <property type="entry name" value="PDZ_sf"/>
</dbReference>
<dbReference type="Gene3D" id="2.30.42.10">
    <property type="match status" value="1"/>
</dbReference>
<feature type="region of interest" description="Disordered" evidence="4">
    <location>
        <begin position="851"/>
        <end position="882"/>
    </location>
</feature>
<evidence type="ECO:0000313" key="8">
    <source>
        <dbReference type="Proteomes" id="UP001217089"/>
    </source>
</evidence>
<accession>A0ABQ9FB73</accession>
<feature type="region of interest" description="Disordered" evidence="4">
    <location>
        <begin position="1703"/>
        <end position="2010"/>
    </location>
</feature>
<organism evidence="7 8">
    <name type="scientific">Tegillarca granosa</name>
    <name type="common">Malaysian cockle</name>
    <name type="synonym">Anadara granosa</name>
    <dbReference type="NCBI Taxonomy" id="220873"/>
    <lineage>
        <taxon>Eukaryota</taxon>
        <taxon>Metazoa</taxon>
        <taxon>Spiralia</taxon>
        <taxon>Lophotrochozoa</taxon>
        <taxon>Mollusca</taxon>
        <taxon>Bivalvia</taxon>
        <taxon>Autobranchia</taxon>
        <taxon>Pteriomorphia</taxon>
        <taxon>Arcoida</taxon>
        <taxon>Arcoidea</taxon>
        <taxon>Arcidae</taxon>
        <taxon>Tegillarca</taxon>
    </lineage>
</organism>
<feature type="compositionally biased region" description="Basic and acidic residues" evidence="4">
    <location>
        <begin position="1710"/>
        <end position="1726"/>
    </location>
</feature>
<feature type="domain" description="SAM" evidence="5">
    <location>
        <begin position="2096"/>
        <end position="2159"/>
    </location>
</feature>
<feature type="compositionally biased region" description="Pro residues" evidence="4">
    <location>
        <begin position="1529"/>
        <end position="1543"/>
    </location>
</feature>
<evidence type="ECO:0000313" key="7">
    <source>
        <dbReference type="EMBL" id="KAJ8314594.1"/>
    </source>
</evidence>
<dbReference type="PANTHER" id="PTHR24135:SF28">
    <property type="entry name" value="LD13733P"/>
    <property type="match status" value="1"/>
</dbReference>
<feature type="repeat" description="ANK" evidence="3">
    <location>
        <begin position="213"/>
        <end position="246"/>
    </location>
</feature>
<dbReference type="SMART" id="SM00228">
    <property type="entry name" value="PDZ"/>
    <property type="match status" value="1"/>
</dbReference>
<dbReference type="SMART" id="SM00248">
    <property type="entry name" value="ANK"/>
    <property type="match status" value="5"/>
</dbReference>
<feature type="region of interest" description="Disordered" evidence="4">
    <location>
        <begin position="1195"/>
        <end position="1421"/>
    </location>
</feature>
<feature type="compositionally biased region" description="Polar residues" evidence="4">
    <location>
        <begin position="1216"/>
        <end position="1227"/>
    </location>
</feature>
<dbReference type="InterPro" id="IPR036770">
    <property type="entry name" value="Ankyrin_rpt-contain_sf"/>
</dbReference>
<dbReference type="PROSITE" id="PS50105">
    <property type="entry name" value="SAM_DOMAIN"/>
    <property type="match status" value="1"/>
</dbReference>
<feature type="compositionally biased region" description="Polar residues" evidence="4">
    <location>
        <begin position="1952"/>
        <end position="1966"/>
    </location>
</feature>
<dbReference type="Gene3D" id="2.30.30.40">
    <property type="entry name" value="SH3 Domains"/>
    <property type="match status" value="1"/>
</dbReference>
<dbReference type="SMART" id="SM00454">
    <property type="entry name" value="SAM"/>
    <property type="match status" value="1"/>
</dbReference>
<feature type="compositionally biased region" description="Polar residues" evidence="4">
    <location>
        <begin position="1392"/>
        <end position="1414"/>
    </location>
</feature>
<feature type="region of interest" description="Disordered" evidence="4">
    <location>
        <begin position="919"/>
        <end position="942"/>
    </location>
</feature>
<feature type="domain" description="PDZ" evidence="6">
    <location>
        <begin position="993"/>
        <end position="1089"/>
    </location>
</feature>
<dbReference type="CDD" id="cd06746">
    <property type="entry name" value="PDZ_SHANK1_3-like"/>
    <property type="match status" value="1"/>
</dbReference>
<evidence type="ECO:0000256" key="2">
    <source>
        <dbReference type="ARBA" id="ARBA00034105"/>
    </source>
</evidence>
<feature type="compositionally biased region" description="Basic and acidic residues" evidence="4">
    <location>
        <begin position="851"/>
        <end position="870"/>
    </location>
</feature>
<feature type="repeat" description="ANK" evidence="3">
    <location>
        <begin position="180"/>
        <end position="212"/>
    </location>
</feature>
<dbReference type="SUPFAM" id="SSF47769">
    <property type="entry name" value="SAM/Pointed domain"/>
    <property type="match status" value="1"/>
</dbReference>
<dbReference type="SUPFAM" id="SSF50156">
    <property type="entry name" value="PDZ domain-like"/>
    <property type="match status" value="1"/>
</dbReference>
<feature type="compositionally biased region" description="Pro residues" evidence="4">
    <location>
        <begin position="1576"/>
        <end position="1600"/>
    </location>
</feature>
<dbReference type="Pfam" id="PF12796">
    <property type="entry name" value="Ank_2"/>
    <property type="match status" value="2"/>
</dbReference>
<dbReference type="Pfam" id="PF00536">
    <property type="entry name" value="SAM_1"/>
    <property type="match status" value="1"/>
</dbReference>
<feature type="compositionally biased region" description="Basic and acidic residues" evidence="4">
    <location>
        <begin position="1925"/>
        <end position="1951"/>
    </location>
</feature>
<feature type="region of interest" description="Disordered" evidence="4">
    <location>
        <begin position="388"/>
        <end position="434"/>
    </location>
</feature>
<dbReference type="InterPro" id="IPR001660">
    <property type="entry name" value="SAM"/>
</dbReference>
<dbReference type="PROSITE" id="PS50297">
    <property type="entry name" value="ANK_REP_REGION"/>
    <property type="match status" value="3"/>
</dbReference>
<dbReference type="SUPFAM" id="SSF50044">
    <property type="entry name" value="SH3-domain"/>
    <property type="match status" value="1"/>
</dbReference>
<dbReference type="Proteomes" id="UP001217089">
    <property type="component" value="Unassembled WGS sequence"/>
</dbReference>
<keyword evidence="3" id="KW-0040">ANK repeat</keyword>
<dbReference type="Gene3D" id="1.10.150.50">
    <property type="entry name" value="Transcription Factor, Ets-1"/>
    <property type="match status" value="1"/>
</dbReference>
<feature type="compositionally biased region" description="Low complexity" evidence="4">
    <location>
        <begin position="1277"/>
        <end position="1292"/>
    </location>
</feature>
<evidence type="ECO:0000256" key="3">
    <source>
        <dbReference type="PROSITE-ProRule" id="PRU00023"/>
    </source>
</evidence>
<gene>
    <name evidence="7" type="ORF">KUTeg_006744</name>
</gene>
<evidence type="ECO:0000256" key="1">
    <source>
        <dbReference type="ARBA" id="ARBA00023018"/>
    </source>
</evidence>
<feature type="compositionally biased region" description="Polar residues" evidence="4">
    <location>
        <begin position="1334"/>
        <end position="1356"/>
    </location>
</feature>
<evidence type="ECO:0000259" key="5">
    <source>
        <dbReference type="PROSITE" id="PS50105"/>
    </source>
</evidence>
<feature type="compositionally biased region" description="Pro residues" evidence="4">
    <location>
        <begin position="1314"/>
        <end position="1323"/>
    </location>
</feature>
<dbReference type="InterPro" id="IPR002110">
    <property type="entry name" value="Ankyrin_rpt"/>
</dbReference>
<evidence type="ECO:0000259" key="6">
    <source>
        <dbReference type="PROSITE" id="PS50106"/>
    </source>
</evidence>
<dbReference type="Pfam" id="PF00595">
    <property type="entry name" value="PDZ"/>
    <property type="match status" value="1"/>
</dbReference>
<keyword evidence="8" id="KW-1185">Reference proteome</keyword>
<dbReference type="Gene3D" id="1.25.40.20">
    <property type="entry name" value="Ankyrin repeat-containing domain"/>
    <property type="match status" value="2"/>
</dbReference>
<dbReference type="InterPro" id="IPR001478">
    <property type="entry name" value="PDZ"/>
</dbReference>
<feature type="compositionally biased region" description="Pro residues" evidence="4">
    <location>
        <begin position="928"/>
        <end position="941"/>
    </location>
</feature>
<feature type="compositionally biased region" description="Low complexity" evidence="4">
    <location>
        <begin position="417"/>
        <end position="428"/>
    </location>
</feature>
<sequence length="2166" mass="237280">MSTMSMHDLNTSPSRQSYVQSDQDITTSDYESFVDNRRNGYGEQVFGSDNQTGTVFIRISVPELRIQDLKDSLNYGLYCPPMNGRAGKFLDEERLLREYPLQGPIGFLEFKYKKRVYKMMHVNPRKLKQLHVKGNLRHFLDYVKTCNVEKVTKLTNKGLDPNFHDSNSGGGAHLDFRNRQGMTPLHKAVLIENVDAVKTLLDLGVSPNLKDARGLTPLYYCVANGGSPVLTEMLLQERATIGAQDEQGWAEIHQACRQGLVQHLEHLLYYGADLNQQNASGNTALHVCALNNKESCARVLLFRGASKDILNFSNQDAYQVAIISGNNDLAEIIQNHNPRDAVPFREPPKYSNRRQDSVATAAMFALSRSRSDPKLNLIMHERFITPSSSSHSLRSHTSHTTDSESCSPSRGGYETDSPCSMSISSTSSGPDRLKSQAQCLTSVLHGGEQAFWEGRANGQEGWFPSENVQELTLTRRAGSVGDLLRETRDAMLNRNTLAALIQPGFGKLPSKVANIPYNKFIALPDGLRIKSPANIETENTSPRKPVPLKAVPLPSGGIDYDEYTGDIGVTTTVTNHAETDEFVRPGRTFHRRSGSQSSAGSVNGSLSSVPSSDGSLYTPRGFYRKRSQSTPPDIGRQRSSPVDRRIGKLVNQYYNSLNNNNIVSIGDPGISDYNSNWNYDDISSTHSSLDLEDYGDDFDYDVTSKQCHKSNTFEDIPTGHSFIMHPHYLTLPRNTQFSNVVYNREGGGESLKSNSMRGRPQLSLAHTNGTLPRGNGVLVYKPSNTSEVIMMGNYPANHNGYIPGNNNLPVEDKQKSSLSLFKSRAKSASMPTLLDTNSKDYKKFLKEVKRQEKEEKKRLEKEEKRKIKEEKKRRKAFEKEQKQKIKTLPRNWNYVNRPIESVYARPRLSLSAVPIDFEDGPASTYRSTPPPSVAPPPPPQPSLRTRAIYSSAPDLLRLEQVYGATIRGQVPQGRVPLTNGIYSNYVSDYAPRTVVLQRGPEGYGFVLRGAKSQSKTAAELDFHPTPEFPALQYLDSVDPGSKADRAGLKGGDFILEINGENVVRASHDRVVQIIRQSGDTLALKVVTVKPISKPDHWLQHQDGSMTLPSRASKKPAPQPPQRNPQTSLSVSKADGKHIAEGMAELDELDLALAQYESQEVPVVTTDQKTASIRAKHAAKRVSCVELENIVTDDQQKGKDYMSPSEIRIKKYHKKQSTGMERASSNPDLLSDGKRSEPVYATPGGNIKSEHKRSGSIGDTSRHTYAIPGELPNGDNVSLRSSISSGSGSRLQSPATERPKGAPPAPPNGNSVPKRPAPQPPPGVDPIAPAKTELVSISTNRKSVNVTEIKVNSSTTDSEYESSFRPGISAHLTNEPKVVTASVEQAKLKSHSRNTSVGSNKSSESHGSNKATTAVDQDKPSVSFAEDKVYDSAKSFLQKHPNAQLLVTADIHANTLKNKRKSSSYEPEPDYDADSDNDKLDSNKSVTQTKNSVTVISVGDTSTSKATSKQQYTISRSDIPSAKSGEDIVIPPPPSEPAPKPPSPKLNTSKPSSPKLGQITKQEERRSSVDISLKTSPAPPPPAPPPPPVAPSVPTAPPPPSVDQKVDEVKPMASLVAKGLPTEDILTAVALRKARIDTGEIRMSEQPEKAKTTETWKKKFDETHNALLAAVAKRRSVLATTDENAVVDQIESKLQKTKKLQAVKMYFGSDTSDKKETEKIDEEKKSENNASSASKGATPVKIDIVPATSVKKTTPVKTPVKTAKPNNTSTNVKKLSEDKTKTSTENSNRSNVKSSTQQKSTAPKTPEKSVNENKGNSSTTSTTNAQEKSTDFVAMAEKARQEWLQKKASSSSLKINTTTTTSNGVSNKSPKSPPVSQTTAKINGTVMPTKSVTSVTSISTKSTSSTKTSTQQIDKKVNNQGLTPMKSDRDSDVISKTTSIRDRIKNFEKTDSDTNGNLKSPDSSLSNSPDRKKSSSIPPPPPGFGDAVHIDIIPPPSGFNYDEGKHSGDSESIVSSVSTLSTLSDEHGDYGFGRQRHSYEDLIPPPPPGFDDNSDQSYDVIPSVIPPPPEFGGSSINSISKPARTNKPFLVKPVDNWQCLDVLDWLDSLNMTQYKDSFQKHCINGKKLMGLTRNDYIELGVTQVGHRMNLERSIKKAAIRRNSGVES</sequence>
<feature type="compositionally biased region" description="Polar residues" evidence="4">
    <location>
        <begin position="1876"/>
        <end position="1887"/>
    </location>
</feature>
<feature type="compositionally biased region" description="Low complexity" evidence="4">
    <location>
        <begin position="594"/>
        <end position="616"/>
    </location>
</feature>
<feature type="repeat" description="ANK" evidence="3">
    <location>
        <begin position="280"/>
        <end position="312"/>
    </location>
</feature>